<dbReference type="EMBL" id="SCEB01215512">
    <property type="protein sequence ID" value="RXM29184.1"/>
    <property type="molecule type" value="Genomic_DNA"/>
</dbReference>
<dbReference type="AlphaFoldDB" id="A0A444U1Z2"/>
<protein>
    <submittedName>
        <fullName evidence="2">Uncharacterized protein</fullName>
    </submittedName>
</protein>
<keyword evidence="3" id="KW-1185">Reference proteome</keyword>
<feature type="compositionally biased region" description="Basic and acidic residues" evidence="1">
    <location>
        <begin position="54"/>
        <end position="79"/>
    </location>
</feature>
<evidence type="ECO:0000256" key="1">
    <source>
        <dbReference type="SAM" id="MobiDB-lite"/>
    </source>
</evidence>
<sequence length="126" mass="14377">MNRAALSALLEALDNRQESTERRREERYMALIERVGLAIQPTVPTAPVMTAPKARPEKMTAEDDPDSHSTRKTNKERQIRKWEGALMRRGWGLVEECKDGNKHHSKGVAGAEEDEEQWCGMFACWP</sequence>
<feature type="region of interest" description="Disordered" evidence="1">
    <location>
        <begin position="43"/>
        <end position="79"/>
    </location>
</feature>
<comment type="caution">
    <text evidence="2">The sequence shown here is derived from an EMBL/GenBank/DDBJ whole genome shotgun (WGS) entry which is preliminary data.</text>
</comment>
<feature type="compositionally biased region" description="Low complexity" evidence="1">
    <location>
        <begin position="43"/>
        <end position="52"/>
    </location>
</feature>
<gene>
    <name evidence="2" type="ORF">EOD39_2363</name>
</gene>
<dbReference type="Proteomes" id="UP000289886">
    <property type="component" value="Unassembled WGS sequence"/>
</dbReference>
<reference evidence="2 3" key="1">
    <citation type="submission" date="2019-01" db="EMBL/GenBank/DDBJ databases">
        <title>Draft Genome and Complete Hox-Cluster Characterization of the Sterlet Sturgeon (Acipenser ruthenus).</title>
        <authorList>
            <person name="Wei Q."/>
        </authorList>
    </citation>
    <scope>NUCLEOTIDE SEQUENCE [LARGE SCALE GENOMIC DNA]</scope>
    <source>
        <strain evidence="2">WHYD16114868_AA</strain>
        <tissue evidence="2">Blood</tissue>
    </source>
</reference>
<proteinExistence type="predicted"/>
<accession>A0A444U1Z2</accession>
<evidence type="ECO:0000313" key="3">
    <source>
        <dbReference type="Proteomes" id="UP000289886"/>
    </source>
</evidence>
<evidence type="ECO:0000313" key="2">
    <source>
        <dbReference type="EMBL" id="RXM29184.1"/>
    </source>
</evidence>
<name>A0A444U1Z2_ACIRT</name>
<organism evidence="2 3">
    <name type="scientific">Acipenser ruthenus</name>
    <name type="common">Sterlet sturgeon</name>
    <dbReference type="NCBI Taxonomy" id="7906"/>
    <lineage>
        <taxon>Eukaryota</taxon>
        <taxon>Metazoa</taxon>
        <taxon>Chordata</taxon>
        <taxon>Craniata</taxon>
        <taxon>Vertebrata</taxon>
        <taxon>Euteleostomi</taxon>
        <taxon>Actinopterygii</taxon>
        <taxon>Chondrostei</taxon>
        <taxon>Acipenseriformes</taxon>
        <taxon>Acipenseridae</taxon>
        <taxon>Acipenser</taxon>
    </lineage>
</organism>